<dbReference type="GO" id="GO:0016491">
    <property type="term" value="F:oxidoreductase activity"/>
    <property type="evidence" value="ECO:0007669"/>
    <property type="project" value="TreeGrafter"/>
</dbReference>
<reference evidence="3" key="1">
    <citation type="submission" date="2013-01" db="EMBL/GenBank/DDBJ databases">
        <title>Draft Genome Sequence of a Mulberry Tree, Morus notabilis C.K. Schneid.</title>
        <authorList>
            <person name="He N."/>
            <person name="Zhao S."/>
        </authorList>
    </citation>
    <scope>NUCLEOTIDE SEQUENCE</scope>
</reference>
<comment type="similarity">
    <text evidence="1">Belongs to the alkB family.</text>
</comment>
<dbReference type="PANTHER" id="PTHR12463">
    <property type="entry name" value="OXYGENASE-RELATED"/>
    <property type="match status" value="1"/>
</dbReference>
<evidence type="ECO:0008006" key="4">
    <source>
        <dbReference type="Google" id="ProtNLM"/>
    </source>
</evidence>
<sequence length="151" mass="17361">MEFRRYIDGDWRHTKATLSTDMTTENPVNNSNFLRKAIHLPPRSMLLLSGEARHAWNHHIPHHKIDMVNDTVIRRGSRRVSFTFRRRDEVLGFATEADATRSWVSPRRLGCVTRLGWSWDVDGRWVGHLMLATKAGEVWVSRGGGRRGSSA</sequence>
<proteinExistence type="inferred from homology"/>
<dbReference type="eggNOG" id="KOG4176">
    <property type="taxonomic scope" value="Eukaryota"/>
</dbReference>
<dbReference type="AlphaFoldDB" id="W9RDM0"/>
<dbReference type="Gene3D" id="2.60.120.590">
    <property type="entry name" value="Alpha-ketoglutarate-dependent dioxygenase AlkB-like"/>
    <property type="match status" value="1"/>
</dbReference>
<dbReference type="GO" id="GO:0070988">
    <property type="term" value="P:demethylation"/>
    <property type="evidence" value="ECO:0007669"/>
    <property type="project" value="InterPro"/>
</dbReference>
<dbReference type="InterPro" id="IPR037151">
    <property type="entry name" value="AlkB-like_sf"/>
</dbReference>
<dbReference type="InterPro" id="IPR032857">
    <property type="entry name" value="ALKBH4"/>
</dbReference>
<dbReference type="GO" id="GO:0032451">
    <property type="term" value="F:demethylase activity"/>
    <property type="evidence" value="ECO:0007669"/>
    <property type="project" value="TreeGrafter"/>
</dbReference>
<dbReference type="Proteomes" id="UP000030645">
    <property type="component" value="Unassembled WGS sequence"/>
</dbReference>
<dbReference type="PANTHER" id="PTHR12463:SF1">
    <property type="entry name" value="2-OXOGLUTARATE AND FE-DEPENDENT OXYGENASE FAMILY PROTEIN"/>
    <property type="match status" value="1"/>
</dbReference>
<organism evidence="2 3">
    <name type="scientific">Morus notabilis</name>
    <dbReference type="NCBI Taxonomy" id="981085"/>
    <lineage>
        <taxon>Eukaryota</taxon>
        <taxon>Viridiplantae</taxon>
        <taxon>Streptophyta</taxon>
        <taxon>Embryophyta</taxon>
        <taxon>Tracheophyta</taxon>
        <taxon>Spermatophyta</taxon>
        <taxon>Magnoliopsida</taxon>
        <taxon>eudicotyledons</taxon>
        <taxon>Gunneridae</taxon>
        <taxon>Pentapetalae</taxon>
        <taxon>rosids</taxon>
        <taxon>fabids</taxon>
        <taxon>Rosales</taxon>
        <taxon>Moraceae</taxon>
        <taxon>Moreae</taxon>
        <taxon>Morus</taxon>
    </lineage>
</organism>
<protein>
    <recommendedName>
        <fullName evidence="4">Alpha-ketoglutarate-dependent dioxygenase AlkB-like domain-containing protein</fullName>
    </recommendedName>
</protein>
<dbReference type="STRING" id="981085.W9RDM0"/>
<keyword evidence="3" id="KW-1185">Reference proteome</keyword>
<evidence type="ECO:0000313" key="2">
    <source>
        <dbReference type="EMBL" id="EXB70725.1"/>
    </source>
</evidence>
<dbReference type="EMBL" id="KE344611">
    <property type="protein sequence ID" value="EXB70725.1"/>
    <property type="molecule type" value="Genomic_DNA"/>
</dbReference>
<evidence type="ECO:0000256" key="1">
    <source>
        <dbReference type="ARBA" id="ARBA00007879"/>
    </source>
</evidence>
<evidence type="ECO:0000313" key="3">
    <source>
        <dbReference type="Proteomes" id="UP000030645"/>
    </source>
</evidence>
<name>W9RDM0_9ROSA</name>
<accession>W9RDM0</accession>
<dbReference type="SUPFAM" id="SSF51197">
    <property type="entry name" value="Clavaminate synthase-like"/>
    <property type="match status" value="1"/>
</dbReference>
<gene>
    <name evidence="2" type="ORF">L484_023911</name>
</gene>